<proteinExistence type="predicted"/>
<evidence type="ECO:0000313" key="2">
    <source>
        <dbReference type="EMBL" id="KAI0518986.1"/>
    </source>
</evidence>
<sequence length="89" mass="9426">MGSAASRAASTLKRSEWRGGIRPGLCEPTTRNGRLGFATGRGEGAFCACELEGEIGGLGVSCEFEGERAFGSANCRESERPKGDWAIRE</sequence>
<dbReference type="Proteomes" id="UP000829196">
    <property type="component" value="Unassembled WGS sequence"/>
</dbReference>
<dbReference type="EMBL" id="JAGYWB010000006">
    <property type="protein sequence ID" value="KAI0518986.1"/>
    <property type="molecule type" value="Genomic_DNA"/>
</dbReference>
<gene>
    <name evidence="2" type="ORF">KFK09_006425</name>
</gene>
<name>A0A8T3BS76_DENNO</name>
<keyword evidence="3" id="KW-1185">Reference proteome</keyword>
<dbReference type="AlphaFoldDB" id="A0A8T3BS76"/>
<reference evidence="2" key="1">
    <citation type="journal article" date="2022" name="Front. Genet.">
        <title>Chromosome-Scale Assembly of the Dendrobium nobile Genome Provides Insights Into the Molecular Mechanism of the Biosynthesis of the Medicinal Active Ingredient of Dendrobium.</title>
        <authorList>
            <person name="Xu Q."/>
            <person name="Niu S.-C."/>
            <person name="Li K.-L."/>
            <person name="Zheng P.-J."/>
            <person name="Zhang X.-J."/>
            <person name="Jia Y."/>
            <person name="Liu Y."/>
            <person name="Niu Y.-X."/>
            <person name="Yu L.-H."/>
            <person name="Chen D.-F."/>
            <person name="Zhang G.-Q."/>
        </authorList>
    </citation>
    <scope>NUCLEOTIDE SEQUENCE</scope>
    <source>
        <tissue evidence="2">Leaf</tissue>
    </source>
</reference>
<evidence type="ECO:0000256" key="1">
    <source>
        <dbReference type="SAM" id="MobiDB-lite"/>
    </source>
</evidence>
<protein>
    <submittedName>
        <fullName evidence="2">Uncharacterized protein</fullName>
    </submittedName>
</protein>
<organism evidence="2 3">
    <name type="scientific">Dendrobium nobile</name>
    <name type="common">Orchid</name>
    <dbReference type="NCBI Taxonomy" id="94219"/>
    <lineage>
        <taxon>Eukaryota</taxon>
        <taxon>Viridiplantae</taxon>
        <taxon>Streptophyta</taxon>
        <taxon>Embryophyta</taxon>
        <taxon>Tracheophyta</taxon>
        <taxon>Spermatophyta</taxon>
        <taxon>Magnoliopsida</taxon>
        <taxon>Liliopsida</taxon>
        <taxon>Asparagales</taxon>
        <taxon>Orchidaceae</taxon>
        <taxon>Epidendroideae</taxon>
        <taxon>Malaxideae</taxon>
        <taxon>Dendrobiinae</taxon>
        <taxon>Dendrobium</taxon>
    </lineage>
</organism>
<feature type="region of interest" description="Disordered" evidence="1">
    <location>
        <begin position="1"/>
        <end position="23"/>
    </location>
</feature>
<comment type="caution">
    <text evidence="2">The sequence shown here is derived from an EMBL/GenBank/DDBJ whole genome shotgun (WGS) entry which is preliminary data.</text>
</comment>
<evidence type="ECO:0000313" key="3">
    <source>
        <dbReference type="Proteomes" id="UP000829196"/>
    </source>
</evidence>
<accession>A0A8T3BS76</accession>